<dbReference type="InterPro" id="IPR032342">
    <property type="entry name" value="DUF4861"/>
</dbReference>
<dbReference type="CAZy" id="GH105">
    <property type="family name" value="Glycoside Hydrolase Family 105"/>
</dbReference>
<evidence type="ECO:0000313" key="2">
    <source>
        <dbReference type="EMBL" id="ACR10922.1"/>
    </source>
</evidence>
<keyword evidence="2" id="KW-0326">Glycosidase</keyword>
<dbReference type="EC" id="3.2.1.-" evidence="2"/>
<dbReference type="InterPro" id="IPR052043">
    <property type="entry name" value="PolySaccharide_Degr_Enz"/>
</dbReference>
<evidence type="ECO:0000313" key="3">
    <source>
        <dbReference type="Proteomes" id="UP000009080"/>
    </source>
</evidence>
<dbReference type="Gene3D" id="1.50.10.10">
    <property type="match status" value="1"/>
</dbReference>
<dbReference type="SUPFAM" id="SSF48208">
    <property type="entry name" value="Six-hairpin glycosidases"/>
    <property type="match status" value="1"/>
</dbReference>
<gene>
    <name evidence="2" type="ordered locus">TERTU_1488</name>
</gene>
<dbReference type="OrthoDB" id="6381507at2"/>
<protein>
    <submittedName>
        <fullName evidence="2">Glycoside hydrolase family 105 domain protein</fullName>
        <ecNumber evidence="2">3.2.1.-</ecNumber>
    </submittedName>
</protein>
<reference evidence="2 3" key="1">
    <citation type="journal article" date="2009" name="PLoS ONE">
        <title>The complete genome of Teredinibacter turnerae T7901: an intracellular endosymbiont of marine wood-boring bivalves (shipworms).</title>
        <authorList>
            <person name="Yang J.C."/>
            <person name="Madupu R."/>
            <person name="Durkin A.S."/>
            <person name="Ekborg N.A."/>
            <person name="Pedamallu C.S."/>
            <person name="Hostetler J.B."/>
            <person name="Radune D."/>
            <person name="Toms B.S."/>
            <person name="Henrissat B."/>
            <person name="Coutinho P.M."/>
            <person name="Schwarz S."/>
            <person name="Field L."/>
            <person name="Trindade-Silva A.E."/>
            <person name="Soares C.A.G."/>
            <person name="Elshahawi S."/>
            <person name="Hanora A."/>
            <person name="Schmidt E.W."/>
            <person name="Haygood M.G."/>
            <person name="Posfai J."/>
            <person name="Benner J."/>
            <person name="Madinger C."/>
            <person name="Nove J."/>
            <person name="Anton B."/>
            <person name="Chaudhary K."/>
            <person name="Foster J."/>
            <person name="Holman A."/>
            <person name="Kumar S."/>
            <person name="Lessard P.A."/>
            <person name="Luyten Y.A."/>
            <person name="Slatko B."/>
            <person name="Wood N."/>
            <person name="Wu B."/>
            <person name="Teplitski M."/>
            <person name="Mougous J.D."/>
            <person name="Ward N."/>
            <person name="Eisen J.A."/>
            <person name="Badger J.H."/>
            <person name="Distel D.L."/>
        </authorList>
    </citation>
    <scope>NUCLEOTIDE SEQUENCE [LARGE SCALE GENOMIC DNA]</scope>
    <source>
        <strain evidence="3">ATCC 39867 / T7901</strain>
    </source>
</reference>
<dbReference type="PANTHER" id="PTHR33886:SF8">
    <property type="entry name" value="UNSATURATED RHAMNOGALACTURONAN HYDROLASE (EUROFUNG)"/>
    <property type="match status" value="1"/>
</dbReference>
<dbReference type="RefSeq" id="WP_015817034.1">
    <property type="nucleotide sequence ID" value="NC_012997.1"/>
</dbReference>
<dbReference type="Pfam" id="PF07470">
    <property type="entry name" value="Glyco_hydro_88"/>
    <property type="match status" value="1"/>
</dbReference>
<dbReference type="Proteomes" id="UP000009080">
    <property type="component" value="Chromosome"/>
</dbReference>
<evidence type="ECO:0000256" key="1">
    <source>
        <dbReference type="ARBA" id="ARBA00022801"/>
    </source>
</evidence>
<name>C5BT67_TERTT</name>
<dbReference type="InterPro" id="IPR010905">
    <property type="entry name" value="Glyco_hydro_88"/>
</dbReference>
<dbReference type="KEGG" id="ttu:TERTU_1488"/>
<dbReference type="PANTHER" id="PTHR33886">
    <property type="entry name" value="UNSATURATED RHAMNOGALACTURONAN HYDROLASE (EUROFUNG)"/>
    <property type="match status" value="1"/>
</dbReference>
<dbReference type="Pfam" id="PF16153">
    <property type="entry name" value="DUF4861"/>
    <property type="match status" value="1"/>
</dbReference>
<keyword evidence="1 2" id="KW-0378">Hydrolase</keyword>
<sequence>MTKNWLKPFSIVSASLLMQSCMQQQTSLEQANTEQSPSIAVLAVANPSAFERLSEQIYLSFNELGIEGTHTLVVRDKKAQLPLDVIDKDGDGNEDGIVILVSLKSGAKKELVISRAAAPISRSDQKLTQAEISRKHGGDWNTHPKKPEFKAYDGGVFENVTQLTPPDFYTDHSNWIRYEGPGIESDKMAYRLYLDERNGFDVFGKTTPQPILQRVGLDGYESYHSMTEWGMDLLKVGDSLGAGGFGFWQNNQVQAAIPAETRTATIRNNTNTYSSFSIDYQNVHIGQNQLNISALLSMQAGSELVHTQLAMSNASNDFVIGTVKHPNTELLLGDMNIPGDSFTYLASWGPQSLDGGQLGLAVLFRKRDFNKIVDDKKSYAAHMKTRGNQLDYYFVAVWDGETQEPIKSADQFDAFLKRETEKLTQPIRVRLQTSHTKETRAQISRQSAKAALHWSEWMADSELQRKTLKYRAGGWDTNRRRVPKFEYDIVGILPLAYARLGAAMNNPDYTDVLEKVTGSYIRSDGSIIAYSSENFNIDSVAPGRAVLALYNQTQLDNQAQKKKYKLAADQLREQLRNHPKTREGAFWHKKKYPGQLWLDGVYMGMPFLAEYTTLFEQGAALHEVVQEFILTRKYLRDEKTGLYYHAIDETRQQEWADPTTGLSSEFWGRGVGWLAMALVDTLEYLPADKPELTTPLQDMITELAGALVKYRDPDTGLWWQIMDKPNKRGNYLESSASAMFVYFFAKAVNRGYLPESYTNVATSAYDSLVKEFITVNADATISMTNQCLVAGLGFGRDGSYNYYMSEQIVADDPKGTAPFIMAGLEVAQIQKR</sequence>
<dbReference type="STRING" id="377629.TERTU_1488"/>
<dbReference type="AlphaFoldDB" id="C5BT67"/>
<dbReference type="InterPro" id="IPR012341">
    <property type="entry name" value="6hp_glycosidase-like_sf"/>
</dbReference>
<organism evidence="2 3">
    <name type="scientific">Teredinibacter turnerae (strain ATCC 39867 / T7901)</name>
    <dbReference type="NCBI Taxonomy" id="377629"/>
    <lineage>
        <taxon>Bacteria</taxon>
        <taxon>Pseudomonadati</taxon>
        <taxon>Pseudomonadota</taxon>
        <taxon>Gammaproteobacteria</taxon>
        <taxon>Cellvibrionales</taxon>
        <taxon>Cellvibrionaceae</taxon>
        <taxon>Teredinibacter</taxon>
    </lineage>
</organism>
<keyword evidence="3" id="KW-1185">Reference proteome</keyword>
<dbReference type="EMBL" id="CP001614">
    <property type="protein sequence ID" value="ACR10922.1"/>
    <property type="molecule type" value="Genomic_DNA"/>
</dbReference>
<dbReference type="eggNOG" id="COG4225">
    <property type="taxonomic scope" value="Bacteria"/>
</dbReference>
<dbReference type="PROSITE" id="PS51257">
    <property type="entry name" value="PROKAR_LIPOPROTEIN"/>
    <property type="match status" value="1"/>
</dbReference>
<dbReference type="HOGENOM" id="CLU_349480_0_0_6"/>
<dbReference type="GO" id="GO:0005975">
    <property type="term" value="P:carbohydrate metabolic process"/>
    <property type="evidence" value="ECO:0007669"/>
    <property type="project" value="InterPro"/>
</dbReference>
<accession>C5BT67</accession>
<dbReference type="InterPro" id="IPR008928">
    <property type="entry name" value="6-hairpin_glycosidase_sf"/>
</dbReference>
<dbReference type="GO" id="GO:0016798">
    <property type="term" value="F:hydrolase activity, acting on glycosyl bonds"/>
    <property type="evidence" value="ECO:0007669"/>
    <property type="project" value="UniProtKB-KW"/>
</dbReference>
<proteinExistence type="predicted"/>